<dbReference type="RefSeq" id="WP_042684821.1">
    <property type="nucleotide sequence ID" value="NZ_DUIH01000021.1"/>
</dbReference>
<keyword evidence="4 8" id="KW-0332">GMP biosynthesis</keyword>
<comment type="catalytic activity">
    <reaction evidence="8">
        <text>XMP + L-glutamine + ATP + H2O = GMP + L-glutamate + AMP + diphosphate + 2 H(+)</text>
        <dbReference type="Rhea" id="RHEA:11680"/>
        <dbReference type="ChEBI" id="CHEBI:15377"/>
        <dbReference type="ChEBI" id="CHEBI:15378"/>
        <dbReference type="ChEBI" id="CHEBI:29985"/>
        <dbReference type="ChEBI" id="CHEBI:30616"/>
        <dbReference type="ChEBI" id="CHEBI:33019"/>
        <dbReference type="ChEBI" id="CHEBI:57464"/>
        <dbReference type="ChEBI" id="CHEBI:58115"/>
        <dbReference type="ChEBI" id="CHEBI:58359"/>
        <dbReference type="ChEBI" id="CHEBI:456215"/>
        <dbReference type="EC" id="6.3.5.2"/>
    </reaction>
</comment>
<proteinExistence type="inferred from homology"/>
<protein>
    <recommendedName>
        <fullName evidence="8">GMP synthase [glutamine-hydrolyzing] subunit A</fullName>
        <ecNumber evidence="8">6.3.5.2</ecNumber>
    </recommendedName>
    <alternativeName>
        <fullName evidence="8">Glutamine amidotransferase</fullName>
    </alternativeName>
</protein>
<dbReference type="NCBIfam" id="TIGR00888">
    <property type="entry name" value="guaA_Nterm"/>
    <property type="match status" value="1"/>
</dbReference>
<evidence type="ECO:0000256" key="1">
    <source>
        <dbReference type="ARBA" id="ARBA00002332"/>
    </source>
</evidence>
<organism evidence="10 11">
    <name type="scientific">Methermicoccus shengliensis</name>
    <dbReference type="NCBI Taxonomy" id="660064"/>
    <lineage>
        <taxon>Archaea</taxon>
        <taxon>Methanobacteriati</taxon>
        <taxon>Methanobacteriota</taxon>
        <taxon>Stenosarchaea group</taxon>
        <taxon>Methanomicrobia</taxon>
        <taxon>Methanosarcinales</taxon>
        <taxon>Methermicoccaceae</taxon>
        <taxon>Methermicoccus</taxon>
    </lineage>
</organism>
<keyword evidence="6 8" id="KW-0067">ATP-binding</keyword>
<dbReference type="PRINTS" id="PR00096">
    <property type="entry name" value="GATASE"/>
</dbReference>
<keyword evidence="5 8" id="KW-0658">Purine biosynthesis</keyword>
<dbReference type="HAMAP" id="MF_01510">
    <property type="entry name" value="GMP_synthase_A"/>
    <property type="match status" value="1"/>
</dbReference>
<dbReference type="PANTHER" id="PTHR11922:SF2">
    <property type="entry name" value="GMP SYNTHASE [GLUTAMINE-HYDROLYZING]"/>
    <property type="match status" value="1"/>
</dbReference>
<accession>A0A832RTX7</accession>
<evidence type="ECO:0000256" key="4">
    <source>
        <dbReference type="ARBA" id="ARBA00022749"/>
    </source>
</evidence>
<dbReference type="SUPFAM" id="SSF52317">
    <property type="entry name" value="Class I glutamine amidotransferase-like"/>
    <property type="match status" value="1"/>
</dbReference>
<reference evidence="10" key="1">
    <citation type="journal article" date="2020" name="bioRxiv">
        <title>A rank-normalized archaeal taxonomy based on genome phylogeny resolves widespread incomplete and uneven classifications.</title>
        <authorList>
            <person name="Rinke C."/>
            <person name="Chuvochina M."/>
            <person name="Mussig A.J."/>
            <person name="Chaumeil P.-A."/>
            <person name="Waite D.W."/>
            <person name="Whitman W.B."/>
            <person name="Parks D.H."/>
            <person name="Hugenholtz P."/>
        </authorList>
    </citation>
    <scope>NUCLEOTIDE SEQUENCE</scope>
    <source>
        <strain evidence="10">UBA12518</strain>
    </source>
</reference>
<dbReference type="PRINTS" id="PR00097">
    <property type="entry name" value="ANTSNTHASEII"/>
</dbReference>
<dbReference type="GO" id="GO:0005829">
    <property type="term" value="C:cytosol"/>
    <property type="evidence" value="ECO:0007669"/>
    <property type="project" value="TreeGrafter"/>
</dbReference>
<dbReference type="InterPro" id="IPR029062">
    <property type="entry name" value="Class_I_gatase-like"/>
</dbReference>
<dbReference type="PROSITE" id="PS51273">
    <property type="entry name" value="GATASE_TYPE_1"/>
    <property type="match status" value="1"/>
</dbReference>
<dbReference type="Pfam" id="PF00117">
    <property type="entry name" value="GATase"/>
    <property type="match status" value="1"/>
</dbReference>
<comment type="pathway">
    <text evidence="8">Purine metabolism; GMP biosynthesis; GMP from XMP (L-Gln route): step 1/1.</text>
</comment>
<evidence type="ECO:0000313" key="11">
    <source>
        <dbReference type="Proteomes" id="UP000600363"/>
    </source>
</evidence>
<dbReference type="GO" id="GO:0003921">
    <property type="term" value="F:GMP synthase activity"/>
    <property type="evidence" value="ECO:0007669"/>
    <property type="project" value="TreeGrafter"/>
</dbReference>
<feature type="active site" evidence="8">
    <location>
        <position position="172"/>
    </location>
</feature>
<dbReference type="Gene3D" id="3.40.50.880">
    <property type="match status" value="1"/>
</dbReference>
<name>A0A832RTX7_9EURY</name>
<dbReference type="EMBL" id="DUIH01000021">
    <property type="protein sequence ID" value="HIH70165.1"/>
    <property type="molecule type" value="Genomic_DNA"/>
</dbReference>
<dbReference type="PANTHER" id="PTHR11922">
    <property type="entry name" value="GMP SYNTHASE-RELATED"/>
    <property type="match status" value="1"/>
</dbReference>
<feature type="domain" description="Glutamine amidotransferase" evidence="9">
    <location>
        <begin position="8"/>
        <end position="189"/>
    </location>
</feature>
<dbReference type="EC" id="6.3.5.2" evidence="8"/>
<keyword evidence="2 8" id="KW-0436">Ligase</keyword>
<comment type="caution">
    <text evidence="10">The sequence shown here is derived from an EMBL/GenBank/DDBJ whole genome shotgun (WGS) entry which is preliminary data.</text>
</comment>
<feature type="active site" evidence="8">
    <location>
        <position position="174"/>
    </location>
</feature>
<dbReference type="NCBIfam" id="NF001975">
    <property type="entry name" value="PRK00758.1"/>
    <property type="match status" value="1"/>
</dbReference>
<comment type="function">
    <text evidence="1 8">Catalyzes the synthesis of GMP from XMP.</text>
</comment>
<gene>
    <name evidence="8" type="primary">guaAA</name>
    <name evidence="10" type="ORF">HA299_06110</name>
</gene>
<evidence type="ECO:0000256" key="8">
    <source>
        <dbReference type="HAMAP-Rule" id="MF_01510"/>
    </source>
</evidence>
<dbReference type="InterPro" id="IPR004739">
    <property type="entry name" value="GMP_synth_GATase"/>
</dbReference>
<sequence length="203" mass="22687">MSELHVIVVSNLGQFNHLIHRALRDIEVLGEVFIEPELVENTLSLHEMRSLEPDALIIGGGPDIEKSGNCIQYIQQMDVPMLGICLGHQLMALAHGGKVGRGRQGGYASVEVEVLAEDDILRGTAPRIRVWTSHMDEVFELPPSFERLARSSICEIEAMRHTTKPLYGVQWHPEVSHTEKGELVLRNFLEVCAAHKSAQSRRP</sequence>
<dbReference type="InterPro" id="IPR017926">
    <property type="entry name" value="GATASE"/>
</dbReference>
<dbReference type="AlphaFoldDB" id="A0A832RTX7"/>
<evidence type="ECO:0000256" key="3">
    <source>
        <dbReference type="ARBA" id="ARBA00022741"/>
    </source>
</evidence>
<dbReference type="GO" id="GO:0005524">
    <property type="term" value="F:ATP binding"/>
    <property type="evidence" value="ECO:0007669"/>
    <property type="project" value="UniProtKB-KW"/>
</dbReference>
<keyword evidence="3 8" id="KW-0547">Nucleotide-binding</keyword>
<dbReference type="UniPathway" id="UPA00189">
    <property type="reaction ID" value="UER00296"/>
</dbReference>
<evidence type="ECO:0000313" key="10">
    <source>
        <dbReference type="EMBL" id="HIH70165.1"/>
    </source>
</evidence>
<evidence type="ECO:0000256" key="5">
    <source>
        <dbReference type="ARBA" id="ARBA00022755"/>
    </source>
</evidence>
<evidence type="ECO:0000256" key="7">
    <source>
        <dbReference type="ARBA" id="ARBA00022962"/>
    </source>
</evidence>
<evidence type="ECO:0000256" key="2">
    <source>
        <dbReference type="ARBA" id="ARBA00022598"/>
    </source>
</evidence>
<evidence type="ECO:0000256" key="6">
    <source>
        <dbReference type="ARBA" id="ARBA00022840"/>
    </source>
</evidence>
<dbReference type="InterPro" id="IPR023686">
    <property type="entry name" value="GMP_synthase_A"/>
</dbReference>
<dbReference type="FunFam" id="3.40.50.880:FF:000047">
    <property type="entry name" value="GMP synthase [glutamine-hydrolyzing] subunit A"/>
    <property type="match status" value="1"/>
</dbReference>
<keyword evidence="7 8" id="KW-0315">Glutamine amidotransferase</keyword>
<comment type="subunit">
    <text evidence="8">Heterodimer composed of a glutamine amidotransferase subunit (A) and a GMP-binding subunit (B).</text>
</comment>
<evidence type="ECO:0000259" key="9">
    <source>
        <dbReference type="Pfam" id="PF00117"/>
    </source>
</evidence>
<dbReference type="Proteomes" id="UP000600363">
    <property type="component" value="Unassembled WGS sequence"/>
</dbReference>
<dbReference type="CDD" id="cd01742">
    <property type="entry name" value="GATase1_GMP_Synthase"/>
    <property type="match status" value="1"/>
</dbReference>
<feature type="active site" description="Nucleophile" evidence="8">
    <location>
        <position position="85"/>
    </location>
</feature>